<organism evidence="1 2">
    <name type="scientific">Aminobacter aminovorans</name>
    <name type="common">Chelatobacter heintzii</name>
    <dbReference type="NCBI Taxonomy" id="83263"/>
    <lineage>
        <taxon>Bacteria</taxon>
        <taxon>Pseudomonadati</taxon>
        <taxon>Pseudomonadota</taxon>
        <taxon>Alphaproteobacteria</taxon>
        <taxon>Hyphomicrobiales</taxon>
        <taxon>Phyllobacteriaceae</taxon>
        <taxon>Aminobacter</taxon>
    </lineage>
</organism>
<dbReference type="Proteomes" id="UP000075755">
    <property type="component" value="Chromosome"/>
</dbReference>
<sequence length="122" mass="12580">MTGQIQGICIDTYRNRTRQLMSVASSGMIQMTTKEGTAELPYAAGDLLLADDDGRVICGPVSVPGAVELAERVLEGDLGAITHPLTLFALATALAGFRIELDPGEPDPVEPAVAALAATTGA</sequence>
<evidence type="ECO:0000313" key="1">
    <source>
        <dbReference type="EMBL" id="AMS41213.1"/>
    </source>
</evidence>
<dbReference type="AlphaFoldDB" id="A0AAC8YN42"/>
<dbReference type="EMBL" id="CP015005">
    <property type="protein sequence ID" value="AMS41213.1"/>
    <property type="molecule type" value="Genomic_DNA"/>
</dbReference>
<accession>A0AAC8YN42</accession>
<dbReference type="KEGG" id="aak:AA2016_2285"/>
<reference evidence="1 2" key="1">
    <citation type="submission" date="2016-03" db="EMBL/GenBank/DDBJ databases">
        <title>Complete genome of Aminobacter aminovorans KCTC 2477.</title>
        <authorList>
            <person name="Kim K.M."/>
        </authorList>
    </citation>
    <scope>NUCLEOTIDE SEQUENCE [LARGE SCALE GENOMIC DNA]</scope>
    <source>
        <strain evidence="1 2">KCTC 2477</strain>
    </source>
</reference>
<evidence type="ECO:0000313" key="2">
    <source>
        <dbReference type="Proteomes" id="UP000075755"/>
    </source>
</evidence>
<protein>
    <submittedName>
        <fullName evidence="1">Uncharacterized protein</fullName>
    </submittedName>
</protein>
<name>A0AAC8YN42_AMIAI</name>
<gene>
    <name evidence="1" type="ORF">AA2016_2285</name>
</gene>
<proteinExistence type="predicted"/>